<dbReference type="AlphaFoldDB" id="A0A8H5H4T9"/>
<reference evidence="2 3" key="1">
    <citation type="journal article" date="2020" name="ISME J.">
        <title>Uncovering the hidden diversity of litter-decomposition mechanisms in mushroom-forming fungi.</title>
        <authorList>
            <person name="Floudas D."/>
            <person name="Bentzer J."/>
            <person name="Ahren D."/>
            <person name="Johansson T."/>
            <person name="Persson P."/>
            <person name="Tunlid A."/>
        </authorList>
    </citation>
    <scope>NUCLEOTIDE SEQUENCE [LARGE SCALE GENOMIC DNA]</scope>
    <source>
        <strain evidence="2 3">CBS 406.79</strain>
    </source>
</reference>
<keyword evidence="3" id="KW-1185">Reference proteome</keyword>
<organism evidence="2 3">
    <name type="scientific">Collybiopsis confluens</name>
    <dbReference type="NCBI Taxonomy" id="2823264"/>
    <lineage>
        <taxon>Eukaryota</taxon>
        <taxon>Fungi</taxon>
        <taxon>Dikarya</taxon>
        <taxon>Basidiomycota</taxon>
        <taxon>Agaricomycotina</taxon>
        <taxon>Agaricomycetes</taxon>
        <taxon>Agaricomycetidae</taxon>
        <taxon>Agaricales</taxon>
        <taxon>Marasmiineae</taxon>
        <taxon>Omphalotaceae</taxon>
        <taxon>Collybiopsis</taxon>
    </lineage>
</organism>
<evidence type="ECO:0000313" key="3">
    <source>
        <dbReference type="Proteomes" id="UP000518752"/>
    </source>
</evidence>
<evidence type="ECO:0000256" key="1">
    <source>
        <dbReference type="SAM" id="MobiDB-lite"/>
    </source>
</evidence>
<gene>
    <name evidence="2" type="ORF">D9757_009503</name>
</gene>
<accession>A0A8H5H4T9</accession>
<dbReference type="EMBL" id="JAACJN010000088">
    <property type="protein sequence ID" value="KAF5376803.1"/>
    <property type="molecule type" value="Genomic_DNA"/>
</dbReference>
<sequence>MRSRPFTSEHETSSNKPAKGIASPDSSTANANPLSMDRGSTPPQYKMFGSVFTIAISLEEFKGVTLNTPDPER</sequence>
<name>A0A8H5H4T9_9AGAR</name>
<evidence type="ECO:0000313" key="2">
    <source>
        <dbReference type="EMBL" id="KAF5376803.1"/>
    </source>
</evidence>
<protein>
    <submittedName>
        <fullName evidence="2">Uncharacterized protein</fullName>
    </submittedName>
</protein>
<dbReference type="Proteomes" id="UP000518752">
    <property type="component" value="Unassembled WGS sequence"/>
</dbReference>
<comment type="caution">
    <text evidence="2">The sequence shown here is derived from an EMBL/GenBank/DDBJ whole genome shotgun (WGS) entry which is preliminary data.</text>
</comment>
<feature type="compositionally biased region" description="Polar residues" evidence="1">
    <location>
        <begin position="24"/>
        <end position="33"/>
    </location>
</feature>
<proteinExistence type="predicted"/>
<feature type="region of interest" description="Disordered" evidence="1">
    <location>
        <begin position="1"/>
        <end position="43"/>
    </location>
</feature>